<dbReference type="Gene3D" id="2.60.120.1000">
    <property type="match status" value="1"/>
</dbReference>
<dbReference type="InterPro" id="IPR036056">
    <property type="entry name" value="Fibrinogen-like_C"/>
</dbReference>
<comment type="subcellular location">
    <subcellularLocation>
        <location evidence="1">Secreted</location>
    </subcellularLocation>
</comment>
<organism evidence="7 8">
    <name type="scientific">Actinia tenebrosa</name>
    <name type="common">Australian red waratah sea anemone</name>
    <dbReference type="NCBI Taxonomy" id="6105"/>
    <lineage>
        <taxon>Eukaryota</taxon>
        <taxon>Metazoa</taxon>
        <taxon>Cnidaria</taxon>
        <taxon>Anthozoa</taxon>
        <taxon>Hexacorallia</taxon>
        <taxon>Actiniaria</taxon>
        <taxon>Actiniidae</taxon>
        <taxon>Actinia</taxon>
    </lineage>
</organism>
<dbReference type="InParanoid" id="A0A6P8HW57"/>
<dbReference type="NCBIfam" id="NF040941">
    <property type="entry name" value="GGGWT_bact"/>
    <property type="match status" value="1"/>
</dbReference>
<gene>
    <name evidence="8" type="primary">LOC116293526</name>
</gene>
<dbReference type="AlphaFoldDB" id="A0A6P8HW57"/>
<evidence type="ECO:0000256" key="3">
    <source>
        <dbReference type="ARBA" id="ARBA00023119"/>
    </source>
</evidence>
<evidence type="ECO:0000313" key="7">
    <source>
        <dbReference type="Proteomes" id="UP000515163"/>
    </source>
</evidence>
<keyword evidence="7" id="KW-1185">Reference proteome</keyword>
<evidence type="ECO:0000259" key="6">
    <source>
        <dbReference type="PROSITE" id="PS51406"/>
    </source>
</evidence>
<feature type="chain" id="PRO_5028340201" evidence="5">
    <location>
        <begin position="30"/>
        <end position="329"/>
    </location>
</feature>
<name>A0A6P8HW57_ACTTE</name>
<dbReference type="GO" id="GO:0005201">
    <property type="term" value="F:extracellular matrix structural constituent"/>
    <property type="evidence" value="ECO:0007669"/>
    <property type="project" value="InterPro"/>
</dbReference>
<evidence type="ECO:0000256" key="2">
    <source>
        <dbReference type="ARBA" id="ARBA00022525"/>
    </source>
</evidence>
<dbReference type="GO" id="GO:0005581">
    <property type="term" value="C:collagen trimer"/>
    <property type="evidence" value="ECO:0007669"/>
    <property type="project" value="UniProtKB-KW"/>
</dbReference>
<dbReference type="PROSITE" id="PS51406">
    <property type="entry name" value="FIBRINOGEN_C_2"/>
    <property type="match status" value="1"/>
</dbReference>
<keyword evidence="4" id="KW-1015">Disulfide bond</keyword>
<dbReference type="PANTHER" id="PTHR16146:SF46">
    <property type="entry name" value="INTELECTIN-1A-RELATED"/>
    <property type="match status" value="1"/>
</dbReference>
<feature type="domain" description="Fibrinogen C-terminal" evidence="6">
    <location>
        <begin position="112"/>
        <end position="164"/>
    </location>
</feature>
<accession>A0A6P8HW57</accession>
<dbReference type="GeneID" id="116293526"/>
<keyword evidence="5" id="KW-0732">Signal</keyword>
<evidence type="ECO:0000313" key="8">
    <source>
        <dbReference type="RefSeq" id="XP_031556827.1"/>
    </source>
</evidence>
<sequence>MKIVRSKVKKNALLVALVFASLRNNLTEGKMCTAKNSESNSFLNGFVFDSSKVDDILSCVLKCSQNELCASINMNILSMKCELSKSTKRKHPQNSVYQPQMIYMEIRDPPGFTADNPIPSCKWIKNLDNQAKSGVYWMKFNEPSSASFQVFCDMTTDGGGWTLVYSYTFTQYSKFTSASNAVTPAPYWPVNWLSSSYWVPRSMTTPLSESSRSAMGFALWKKIGNEFLLKPNITNWVSCVEGTGSLVNWVSGSLTCRVVKAITSTCTNVAAEYIRVSNSGLCLQLNGKFYVCLEGSIRSVWPVHDPCGTSNAGNHLQNIPNPGGALYIR</sequence>
<dbReference type="PANTHER" id="PTHR16146">
    <property type="entry name" value="INTELECTIN"/>
    <property type="match status" value="1"/>
</dbReference>
<proteinExistence type="predicted"/>
<reference evidence="8" key="1">
    <citation type="submission" date="2025-08" db="UniProtKB">
        <authorList>
            <consortium name="RefSeq"/>
        </authorList>
    </citation>
    <scope>IDENTIFICATION</scope>
    <source>
        <tissue evidence="8">Tentacle</tissue>
    </source>
</reference>
<dbReference type="Pfam" id="PF01410">
    <property type="entry name" value="COLFI"/>
    <property type="match status" value="1"/>
</dbReference>
<dbReference type="Proteomes" id="UP000515163">
    <property type="component" value="Unplaced"/>
</dbReference>
<dbReference type="SUPFAM" id="SSF56496">
    <property type="entry name" value="Fibrinogen C-terminal domain-like"/>
    <property type="match status" value="1"/>
</dbReference>
<dbReference type="GO" id="GO:0070492">
    <property type="term" value="F:oligosaccharide binding"/>
    <property type="evidence" value="ECO:0007669"/>
    <property type="project" value="TreeGrafter"/>
</dbReference>
<evidence type="ECO:0000256" key="5">
    <source>
        <dbReference type="SAM" id="SignalP"/>
    </source>
</evidence>
<keyword evidence="2" id="KW-0964">Secreted</keyword>
<evidence type="ECO:0000256" key="4">
    <source>
        <dbReference type="ARBA" id="ARBA00023157"/>
    </source>
</evidence>
<keyword evidence="3" id="KW-0176">Collagen</keyword>
<dbReference type="GO" id="GO:0005615">
    <property type="term" value="C:extracellular space"/>
    <property type="evidence" value="ECO:0007669"/>
    <property type="project" value="TreeGrafter"/>
</dbReference>
<protein>
    <submittedName>
        <fullName evidence="8">Uncharacterized protein LOC116293526</fullName>
    </submittedName>
</protein>
<dbReference type="KEGG" id="aten:116293526"/>
<feature type="signal peptide" evidence="5">
    <location>
        <begin position="1"/>
        <end position="29"/>
    </location>
</feature>
<dbReference type="OrthoDB" id="10346341at2759"/>
<dbReference type="InterPro" id="IPR002181">
    <property type="entry name" value="Fibrinogen_a/b/g_C_dom"/>
</dbReference>
<dbReference type="RefSeq" id="XP_031556827.1">
    <property type="nucleotide sequence ID" value="XM_031700967.1"/>
</dbReference>
<dbReference type="InterPro" id="IPR000885">
    <property type="entry name" value="Fib_collagen_C"/>
</dbReference>
<evidence type="ECO:0000256" key="1">
    <source>
        <dbReference type="ARBA" id="ARBA00004613"/>
    </source>
</evidence>